<gene>
    <name evidence="2" type="ORF">KGD82_13230</name>
</gene>
<proteinExistence type="predicted"/>
<dbReference type="Pfam" id="PF13788">
    <property type="entry name" value="DUF4180"/>
    <property type="match status" value="1"/>
</dbReference>
<accession>A0A975QMF4</accession>
<dbReference type="InterPro" id="IPR025438">
    <property type="entry name" value="DUF4180"/>
</dbReference>
<organism evidence="2 3">
    <name type="scientific">Nocardiopsis eucommiae</name>
    <dbReference type="NCBI Taxonomy" id="2831970"/>
    <lineage>
        <taxon>Bacteria</taxon>
        <taxon>Bacillati</taxon>
        <taxon>Actinomycetota</taxon>
        <taxon>Actinomycetes</taxon>
        <taxon>Streptosporangiales</taxon>
        <taxon>Nocardiopsidaceae</taxon>
        <taxon>Nocardiopsis</taxon>
    </lineage>
</organism>
<dbReference type="Proteomes" id="UP000682416">
    <property type="component" value="Chromosome"/>
</dbReference>
<evidence type="ECO:0000313" key="3">
    <source>
        <dbReference type="Proteomes" id="UP000682416"/>
    </source>
</evidence>
<protein>
    <submittedName>
        <fullName evidence="2">DUF4180 domain-containing protein</fullName>
    </submittedName>
</protein>
<feature type="domain" description="DUF4180" evidence="1">
    <location>
        <begin position="11"/>
        <end position="103"/>
    </location>
</feature>
<dbReference type="AlphaFoldDB" id="A0A975QMF4"/>
<reference evidence="2" key="1">
    <citation type="submission" date="2021-05" db="EMBL/GenBank/DDBJ databases">
        <authorList>
            <person name="Kaiqin L."/>
            <person name="Jian G."/>
        </authorList>
    </citation>
    <scope>NUCLEOTIDE SEQUENCE</scope>
    <source>
        <strain evidence="2">HDS5</strain>
    </source>
</reference>
<keyword evidence="3" id="KW-1185">Reference proteome</keyword>
<name>A0A975QMF4_9ACTN</name>
<evidence type="ECO:0000313" key="2">
    <source>
        <dbReference type="EMBL" id="QVJ03275.1"/>
    </source>
</evidence>
<dbReference type="EMBL" id="CP074402">
    <property type="protein sequence ID" value="QVJ03275.1"/>
    <property type="molecule type" value="Genomic_DNA"/>
</dbReference>
<dbReference type="KEGG" id="nec:KGD82_13230"/>
<sequence length="105" mass="11570">MLCPERGAPLREAADVIGDAFHHGVTWVAVPAARLDADFFRLRTGVAGEFLQKFANYRLRLAVVGDVSRHVAASDAFRDLVRECDRGTQCWFVPDLEALGGRLVS</sequence>
<evidence type="ECO:0000259" key="1">
    <source>
        <dbReference type="Pfam" id="PF13788"/>
    </source>
</evidence>